<keyword evidence="1" id="KW-0067">ATP-binding</keyword>
<dbReference type="EMBL" id="JAENHL010000007">
    <property type="protein sequence ID" value="MBK1868520.1"/>
    <property type="molecule type" value="Genomic_DNA"/>
</dbReference>
<accession>A0ACC5R791</accession>
<gene>
    <name evidence="1" type="ORF">JHL16_19350</name>
</gene>
<organism evidence="1 2">
    <name type="scientific">Taklimakanibacter albus</name>
    <dbReference type="NCBI Taxonomy" id="2800327"/>
    <lineage>
        <taxon>Bacteria</taxon>
        <taxon>Pseudomonadati</taxon>
        <taxon>Pseudomonadota</taxon>
        <taxon>Alphaproteobacteria</taxon>
        <taxon>Hyphomicrobiales</taxon>
        <taxon>Aestuariivirgaceae</taxon>
        <taxon>Taklimakanibacter</taxon>
    </lineage>
</organism>
<evidence type="ECO:0000313" key="1">
    <source>
        <dbReference type="EMBL" id="MBK1868520.1"/>
    </source>
</evidence>
<dbReference type="Proteomes" id="UP000616151">
    <property type="component" value="Unassembled WGS sequence"/>
</dbReference>
<proteinExistence type="predicted"/>
<protein>
    <submittedName>
        <fullName evidence="1">Amino acid ABC transporter ATP-binding protein</fullName>
    </submittedName>
</protein>
<reference evidence="1" key="1">
    <citation type="submission" date="2021-01" db="EMBL/GenBank/DDBJ databases">
        <authorList>
            <person name="Sun Q."/>
        </authorList>
    </citation>
    <scope>NUCLEOTIDE SEQUENCE</scope>
    <source>
        <strain evidence="1">YIM B02566</strain>
    </source>
</reference>
<keyword evidence="1" id="KW-0547">Nucleotide-binding</keyword>
<evidence type="ECO:0000313" key="2">
    <source>
        <dbReference type="Proteomes" id="UP000616151"/>
    </source>
</evidence>
<keyword evidence="2" id="KW-1185">Reference proteome</keyword>
<comment type="caution">
    <text evidence="1">The sequence shown here is derived from an EMBL/GenBank/DDBJ whole genome shotgun (WGS) entry which is preliminary data.</text>
</comment>
<sequence>MQPAIETRDLHKSFGAFKVLKGVSFKAHEHQVIAIIGASGSGKSTFLRCLNFLEQPDQGEIHFKGEVIRISDPRRPPRQQIERLRRRTGMVFQQFNLWSHWTVLENLTKVPIQVHGVPRAEAMARAMELLNRVGMAEKRDAYPAALSGGQQQRVAIARALAIEPEVLFFDEPTSALDPELVGEVLTVIRGLAKEGRTMIVVTHEMSFAREVSDRVVFFHDGCIEEDGLPADVLKQPKSARLGSFLRSVR</sequence>
<name>A0ACC5R791_9HYPH</name>